<comment type="caution">
    <text evidence="2">The sequence shown here is derived from an EMBL/GenBank/DDBJ whole genome shotgun (WGS) entry which is preliminary data.</text>
</comment>
<keyword evidence="1" id="KW-0812">Transmembrane</keyword>
<dbReference type="Proteomes" id="UP000321234">
    <property type="component" value="Unassembled WGS sequence"/>
</dbReference>
<dbReference type="OrthoDB" id="5192526at2"/>
<feature type="transmembrane region" description="Helical" evidence="1">
    <location>
        <begin position="80"/>
        <end position="99"/>
    </location>
</feature>
<name>A0A5C8ZKX5_9ACTN</name>
<evidence type="ECO:0000256" key="1">
    <source>
        <dbReference type="SAM" id="Phobius"/>
    </source>
</evidence>
<dbReference type="AlphaFoldDB" id="A0A5C8ZKX5"/>
<dbReference type="EMBL" id="VKAC01000002">
    <property type="protein sequence ID" value="TXR57430.1"/>
    <property type="molecule type" value="Genomic_DNA"/>
</dbReference>
<proteinExistence type="predicted"/>
<accession>A0A5C8ZKX5</accession>
<feature type="transmembrane region" description="Helical" evidence="1">
    <location>
        <begin position="25"/>
        <end position="48"/>
    </location>
</feature>
<keyword evidence="1" id="KW-0472">Membrane</keyword>
<protein>
    <submittedName>
        <fullName evidence="2">Uncharacterized protein</fullName>
    </submittedName>
</protein>
<gene>
    <name evidence="2" type="ORF">FMM08_04040</name>
</gene>
<keyword evidence="1" id="KW-1133">Transmembrane helix</keyword>
<sequence length="146" mass="14865">MSVHHDAVSADLVEGPLGPLRPRQLLLLAGAVVGCAVLFAATVGHGYLVNGLQHVPLDQVGSGAYDPKDLPAPPSLASQALGYLAIVTAPLAGFVALLVSGADVVQSVHDHRSPRQTAPAAAVVALSAVMLVGCVVLSPLATWWLD</sequence>
<feature type="transmembrane region" description="Helical" evidence="1">
    <location>
        <begin position="120"/>
        <end position="145"/>
    </location>
</feature>
<evidence type="ECO:0000313" key="3">
    <source>
        <dbReference type="Proteomes" id="UP000321234"/>
    </source>
</evidence>
<dbReference type="RefSeq" id="WP_147925071.1">
    <property type="nucleotide sequence ID" value="NZ_VKAC01000002.1"/>
</dbReference>
<organism evidence="2 3">
    <name type="scientific">Quadrisphaera setariae</name>
    <dbReference type="NCBI Taxonomy" id="2593304"/>
    <lineage>
        <taxon>Bacteria</taxon>
        <taxon>Bacillati</taxon>
        <taxon>Actinomycetota</taxon>
        <taxon>Actinomycetes</taxon>
        <taxon>Kineosporiales</taxon>
        <taxon>Kineosporiaceae</taxon>
        <taxon>Quadrisphaera</taxon>
    </lineage>
</organism>
<keyword evidence="3" id="KW-1185">Reference proteome</keyword>
<evidence type="ECO:0000313" key="2">
    <source>
        <dbReference type="EMBL" id="TXR57430.1"/>
    </source>
</evidence>
<reference evidence="2 3" key="1">
    <citation type="submission" date="2019-07" db="EMBL/GenBank/DDBJ databases">
        <title>Quadrisphaera sp. strain DD2A genome sequencing and assembly.</title>
        <authorList>
            <person name="Kim I."/>
        </authorList>
    </citation>
    <scope>NUCLEOTIDE SEQUENCE [LARGE SCALE GENOMIC DNA]</scope>
    <source>
        <strain evidence="2 3">DD2A</strain>
    </source>
</reference>